<dbReference type="InterPro" id="IPR001789">
    <property type="entry name" value="Sig_transdc_resp-reg_receiver"/>
</dbReference>
<dbReference type="SUPFAM" id="SSF52172">
    <property type="entry name" value="CheY-like"/>
    <property type="match status" value="1"/>
</dbReference>
<feature type="domain" description="Response regulatory" evidence="2">
    <location>
        <begin position="7"/>
        <end position="134"/>
    </location>
</feature>
<name>A0A931GV65_9BACT</name>
<evidence type="ECO:0000313" key="4">
    <source>
        <dbReference type="Proteomes" id="UP000628448"/>
    </source>
</evidence>
<accession>A0A931GV65</accession>
<dbReference type="Proteomes" id="UP000628448">
    <property type="component" value="Unassembled WGS sequence"/>
</dbReference>
<dbReference type="PROSITE" id="PS50110">
    <property type="entry name" value="RESPONSE_REGULATORY"/>
    <property type="match status" value="1"/>
</dbReference>
<dbReference type="InterPro" id="IPR052893">
    <property type="entry name" value="TCS_response_regulator"/>
</dbReference>
<dbReference type="RefSeq" id="WP_196990113.1">
    <property type="nucleotide sequence ID" value="NZ_JADWYR010000001.1"/>
</dbReference>
<dbReference type="PANTHER" id="PTHR44520:SF2">
    <property type="entry name" value="RESPONSE REGULATOR RCP1"/>
    <property type="match status" value="1"/>
</dbReference>
<dbReference type="GO" id="GO:0000160">
    <property type="term" value="P:phosphorelay signal transduction system"/>
    <property type="evidence" value="ECO:0007669"/>
    <property type="project" value="InterPro"/>
</dbReference>
<dbReference type="SMART" id="SM00448">
    <property type="entry name" value="REC"/>
    <property type="match status" value="1"/>
</dbReference>
<evidence type="ECO:0000313" key="3">
    <source>
        <dbReference type="EMBL" id="MBG9376090.1"/>
    </source>
</evidence>
<proteinExistence type="predicted"/>
<dbReference type="PANTHER" id="PTHR44520">
    <property type="entry name" value="RESPONSE REGULATOR RCP1-RELATED"/>
    <property type="match status" value="1"/>
</dbReference>
<dbReference type="AlphaFoldDB" id="A0A931GV65"/>
<dbReference type="EMBL" id="JADWYR010000001">
    <property type="protein sequence ID" value="MBG9376090.1"/>
    <property type="molecule type" value="Genomic_DNA"/>
</dbReference>
<dbReference type="Pfam" id="PF00072">
    <property type="entry name" value="Response_reg"/>
    <property type="match status" value="1"/>
</dbReference>
<dbReference type="Gene3D" id="3.40.50.2300">
    <property type="match status" value="1"/>
</dbReference>
<reference evidence="3" key="1">
    <citation type="submission" date="2020-11" db="EMBL/GenBank/DDBJ databases">
        <title>Bacterial whole genome sequence for Panacibacter sp. DH6.</title>
        <authorList>
            <person name="Le V."/>
            <person name="Ko S."/>
            <person name="Ahn C.-Y."/>
            <person name="Oh H.-M."/>
        </authorList>
    </citation>
    <scope>NUCLEOTIDE SEQUENCE</scope>
    <source>
        <strain evidence="3">DH6</strain>
    </source>
</reference>
<protein>
    <submittedName>
        <fullName evidence="3">Response regulator</fullName>
    </submittedName>
</protein>
<gene>
    <name evidence="3" type="ORF">I5907_07585</name>
</gene>
<evidence type="ECO:0000256" key="1">
    <source>
        <dbReference type="PROSITE-ProRule" id="PRU00169"/>
    </source>
</evidence>
<evidence type="ECO:0000259" key="2">
    <source>
        <dbReference type="PROSITE" id="PS50110"/>
    </source>
</evidence>
<keyword evidence="1" id="KW-0597">Phosphoprotein</keyword>
<sequence length="135" mass="15112">MNDTKPQVLLIDDDQVYLFAATKTIEATGMASSVEVCTNGLDALEYLNRIIGSGGKLPDVIFIDINMPVMDGWEFLEEYKSVSVKIPGSIKIYILSSSVDKNDIMRSKEYQSVVDYVVKPVYKEKFSEILQAAFN</sequence>
<keyword evidence="4" id="KW-1185">Reference proteome</keyword>
<feature type="modified residue" description="4-aspartylphosphate" evidence="1">
    <location>
        <position position="64"/>
    </location>
</feature>
<organism evidence="3 4">
    <name type="scientific">Panacibacter microcysteis</name>
    <dbReference type="NCBI Taxonomy" id="2793269"/>
    <lineage>
        <taxon>Bacteria</taxon>
        <taxon>Pseudomonadati</taxon>
        <taxon>Bacteroidota</taxon>
        <taxon>Chitinophagia</taxon>
        <taxon>Chitinophagales</taxon>
        <taxon>Chitinophagaceae</taxon>
        <taxon>Panacibacter</taxon>
    </lineage>
</organism>
<comment type="caution">
    <text evidence="3">The sequence shown here is derived from an EMBL/GenBank/DDBJ whole genome shotgun (WGS) entry which is preliminary data.</text>
</comment>
<dbReference type="InterPro" id="IPR011006">
    <property type="entry name" value="CheY-like_superfamily"/>
</dbReference>